<dbReference type="PROSITE" id="PS50044">
    <property type="entry name" value="SIGMA54_3"/>
    <property type="match status" value="1"/>
</dbReference>
<keyword evidence="2" id="KW-0240">DNA-directed RNA polymerase</keyword>
<sequence>MQYQKPVLIQEQRLKLSPQMLQSIQLMALPITELKLRIAEEIERNPALEVLEDRSQVSYEEIDHSTRSEEYDFFENSSDPGYSKSYDSEASDAKQKFLEGAIARSESLHDHLLWQLRLQPLDEEDFAVGEKLILNLDDNGFHIEPIEELFPDSECQRVRRMIALIHEFEPTGICVADFRESLLLQISLDPEAPPYADDIVANHLPALEKNRIQEIARDLSASVQEIEEAVAFIRRLTPFPGRLYSNETPHYVVPDVSVRLEEGEFKIYLNDIEIPVLGISAFYAGLQNGKKHHTADHEKSAQKFAGDHVREAEWFINSIRQRNRSLMKIAKAIIEFQRDFFLKGPKYLVPLTLKDIAEEVSVHETTVSRIANAKYMQTEWGIYPIKYFFTNSISGAGSSGSRFSKEGVKEMIREILENDTGKKRLSDQKISDLLKEKGVSIARRTVAKYRNELNIDSSFDR</sequence>
<dbReference type="PRINTS" id="PR00045">
    <property type="entry name" value="SIGMA54FCT"/>
</dbReference>
<dbReference type="HOGENOM" id="CLU_020569_1_1_12"/>
<keyword evidence="5" id="KW-0805">Transcription regulation</keyword>
<keyword evidence="6" id="KW-0731">Sigma factor</keyword>
<dbReference type="GO" id="GO:0016987">
    <property type="term" value="F:sigma factor activity"/>
    <property type="evidence" value="ECO:0007669"/>
    <property type="project" value="UniProtKB-KW"/>
</dbReference>
<keyword evidence="7" id="KW-0238">DNA-binding</keyword>
<dbReference type="Gene3D" id="1.10.10.60">
    <property type="entry name" value="Homeodomain-like"/>
    <property type="match status" value="1"/>
</dbReference>
<evidence type="ECO:0000256" key="4">
    <source>
        <dbReference type="ARBA" id="ARBA00022695"/>
    </source>
</evidence>
<protein>
    <submittedName>
        <fullName evidence="11">RNA polymerase, sigma 54 subunit, RpoN</fullName>
    </submittedName>
</protein>
<evidence type="ECO:0000313" key="12">
    <source>
        <dbReference type="Proteomes" id="UP000002318"/>
    </source>
</evidence>
<accession>E1R9G1</accession>
<dbReference type="GO" id="GO:0001216">
    <property type="term" value="F:DNA-binding transcription activator activity"/>
    <property type="evidence" value="ECO:0007669"/>
    <property type="project" value="InterPro"/>
</dbReference>
<dbReference type="PANTHER" id="PTHR32248:SF4">
    <property type="entry name" value="RNA POLYMERASE SIGMA-54 FACTOR"/>
    <property type="match status" value="1"/>
</dbReference>
<keyword evidence="12" id="KW-1185">Reference proteome</keyword>
<dbReference type="STRING" id="573413.Spirs_4048"/>
<proteinExistence type="inferred from homology"/>
<dbReference type="Proteomes" id="UP000002318">
    <property type="component" value="Chromosome"/>
</dbReference>
<comment type="similarity">
    <text evidence="1">Belongs to the sigma-54 factor family.</text>
</comment>
<dbReference type="InterPro" id="IPR038709">
    <property type="entry name" value="RpoN_core-bd_sf"/>
</dbReference>
<dbReference type="Gene3D" id="1.10.10.1330">
    <property type="entry name" value="RNA polymerase sigma-54 factor, core-binding domain"/>
    <property type="match status" value="1"/>
</dbReference>
<feature type="domain" description="RNA polymerase sigma factor 54 DNA-binding" evidence="9">
    <location>
        <begin position="303"/>
        <end position="461"/>
    </location>
</feature>
<evidence type="ECO:0000313" key="11">
    <source>
        <dbReference type="EMBL" id="ADK83130.1"/>
    </source>
</evidence>
<dbReference type="Pfam" id="PF04963">
    <property type="entry name" value="Sigma54_CBD"/>
    <property type="match status" value="1"/>
</dbReference>
<dbReference type="Pfam" id="PF00309">
    <property type="entry name" value="Sigma54_AID"/>
    <property type="match status" value="1"/>
</dbReference>
<dbReference type="NCBIfam" id="TIGR02395">
    <property type="entry name" value="rpoN_sigma"/>
    <property type="match status" value="1"/>
</dbReference>
<dbReference type="RefSeq" id="WP_013256586.1">
    <property type="nucleotide sequence ID" value="NC_014364.1"/>
</dbReference>
<dbReference type="EMBL" id="CP002116">
    <property type="protein sequence ID" value="ADK83130.1"/>
    <property type="molecule type" value="Genomic_DNA"/>
</dbReference>
<dbReference type="InterPro" id="IPR007634">
    <property type="entry name" value="RNA_pol_sigma_54_DNA-bd"/>
</dbReference>
<reference evidence="11 12" key="1">
    <citation type="journal article" date="2010" name="Stand. Genomic Sci.">
        <title>Complete genome sequence of Spirochaeta smaragdinae type strain (SEBR 4228).</title>
        <authorList>
            <person name="Mavromatis K."/>
            <person name="Yasawong M."/>
            <person name="Chertkov O."/>
            <person name="Lapidus A."/>
            <person name="Lucas S."/>
            <person name="Nolan M."/>
            <person name="Del Rio T.G."/>
            <person name="Tice H."/>
            <person name="Cheng J.F."/>
            <person name="Pitluck S."/>
            <person name="Liolios K."/>
            <person name="Ivanova N."/>
            <person name="Tapia R."/>
            <person name="Han C."/>
            <person name="Bruce D."/>
            <person name="Goodwin L."/>
            <person name="Pati A."/>
            <person name="Chen A."/>
            <person name="Palaniappan K."/>
            <person name="Land M."/>
            <person name="Hauser L."/>
            <person name="Chang Y.J."/>
            <person name="Jeffries C.D."/>
            <person name="Detter J.C."/>
            <person name="Rohde M."/>
            <person name="Brambilla E."/>
            <person name="Spring S."/>
            <person name="Goker M."/>
            <person name="Sikorski J."/>
            <person name="Woyke T."/>
            <person name="Bristow J."/>
            <person name="Eisen J.A."/>
            <person name="Markowitz V."/>
            <person name="Hugenholtz P."/>
            <person name="Klenk H.P."/>
            <person name="Kyrpides N.C."/>
        </authorList>
    </citation>
    <scope>NUCLEOTIDE SEQUENCE [LARGE SCALE GENOMIC DNA]</scope>
    <source>
        <strain evidence="12">DSM 11293 / JCM 15392 / SEBR 4228</strain>
    </source>
</reference>
<evidence type="ECO:0000256" key="3">
    <source>
        <dbReference type="ARBA" id="ARBA00022679"/>
    </source>
</evidence>
<evidence type="ECO:0000256" key="6">
    <source>
        <dbReference type="ARBA" id="ARBA00023082"/>
    </source>
</evidence>
<organism evidence="11 12">
    <name type="scientific">Sediminispirochaeta smaragdinae (strain DSM 11293 / JCM 15392 / SEBR 4228)</name>
    <name type="common">Spirochaeta smaragdinae</name>
    <dbReference type="NCBI Taxonomy" id="573413"/>
    <lineage>
        <taxon>Bacteria</taxon>
        <taxon>Pseudomonadati</taxon>
        <taxon>Spirochaetota</taxon>
        <taxon>Spirochaetia</taxon>
        <taxon>Spirochaetales</taxon>
        <taxon>Spirochaetaceae</taxon>
        <taxon>Sediminispirochaeta</taxon>
    </lineage>
</organism>
<keyword evidence="8" id="KW-0804">Transcription</keyword>
<dbReference type="GO" id="GO:0016779">
    <property type="term" value="F:nucleotidyltransferase activity"/>
    <property type="evidence" value="ECO:0007669"/>
    <property type="project" value="UniProtKB-KW"/>
</dbReference>
<evidence type="ECO:0000256" key="1">
    <source>
        <dbReference type="ARBA" id="ARBA00008798"/>
    </source>
</evidence>
<evidence type="ECO:0000256" key="5">
    <source>
        <dbReference type="ARBA" id="ARBA00023015"/>
    </source>
</evidence>
<dbReference type="KEGG" id="ssm:Spirs_4048"/>
<keyword evidence="3" id="KW-0808">Transferase</keyword>
<name>E1R9G1_SEDSS</name>
<dbReference type="GO" id="GO:0003677">
    <property type="term" value="F:DNA binding"/>
    <property type="evidence" value="ECO:0007669"/>
    <property type="project" value="UniProtKB-KW"/>
</dbReference>
<evidence type="ECO:0000259" key="9">
    <source>
        <dbReference type="Pfam" id="PF04552"/>
    </source>
</evidence>
<dbReference type="PANTHER" id="PTHR32248">
    <property type="entry name" value="RNA POLYMERASE SIGMA-54 FACTOR"/>
    <property type="match status" value="1"/>
</dbReference>
<dbReference type="InterPro" id="IPR000394">
    <property type="entry name" value="RNA_pol_sigma_54"/>
</dbReference>
<evidence type="ECO:0000256" key="8">
    <source>
        <dbReference type="ARBA" id="ARBA00023163"/>
    </source>
</evidence>
<gene>
    <name evidence="11" type="ordered locus">Spirs_4048</name>
</gene>
<dbReference type="OrthoDB" id="9814402at2"/>
<evidence type="ECO:0000259" key="10">
    <source>
        <dbReference type="Pfam" id="PF04963"/>
    </source>
</evidence>
<dbReference type="eggNOG" id="COG1508">
    <property type="taxonomic scope" value="Bacteria"/>
</dbReference>
<dbReference type="PROSITE" id="PS00718">
    <property type="entry name" value="SIGMA54_2"/>
    <property type="match status" value="1"/>
</dbReference>
<keyword evidence="4" id="KW-0548">Nucleotidyltransferase</keyword>
<evidence type="ECO:0000256" key="2">
    <source>
        <dbReference type="ARBA" id="ARBA00022478"/>
    </source>
</evidence>
<dbReference type="PIRSF" id="PIRSF000774">
    <property type="entry name" value="RpoN"/>
    <property type="match status" value="1"/>
</dbReference>
<dbReference type="AlphaFoldDB" id="E1R9G1"/>
<evidence type="ECO:0000256" key="7">
    <source>
        <dbReference type="ARBA" id="ARBA00023125"/>
    </source>
</evidence>
<dbReference type="GO" id="GO:0006352">
    <property type="term" value="P:DNA-templated transcription initiation"/>
    <property type="evidence" value="ECO:0007669"/>
    <property type="project" value="InterPro"/>
</dbReference>
<dbReference type="InterPro" id="IPR007046">
    <property type="entry name" value="RNA_pol_sigma_54_core-bd"/>
</dbReference>
<dbReference type="Pfam" id="PF04552">
    <property type="entry name" value="Sigma54_DBD"/>
    <property type="match status" value="1"/>
</dbReference>
<feature type="domain" description="RNA polymerase sigma factor 54 core-binding" evidence="10">
    <location>
        <begin position="99"/>
        <end position="283"/>
    </location>
</feature>
<dbReference type="GO" id="GO:0000428">
    <property type="term" value="C:DNA-directed RNA polymerase complex"/>
    <property type="evidence" value="ECO:0007669"/>
    <property type="project" value="UniProtKB-KW"/>
</dbReference>